<dbReference type="InterPro" id="IPR023346">
    <property type="entry name" value="Lysozyme-like_dom_sf"/>
</dbReference>
<evidence type="ECO:0000313" key="5">
    <source>
        <dbReference type="Proteomes" id="UP000266089"/>
    </source>
</evidence>
<feature type="chain" id="PRO_5017343105" evidence="2">
    <location>
        <begin position="24"/>
        <end position="239"/>
    </location>
</feature>
<evidence type="ECO:0000259" key="3">
    <source>
        <dbReference type="Pfam" id="PF01464"/>
    </source>
</evidence>
<proteinExistence type="predicted"/>
<dbReference type="Pfam" id="PF01464">
    <property type="entry name" value="SLT"/>
    <property type="match status" value="1"/>
</dbReference>
<evidence type="ECO:0000313" key="4">
    <source>
        <dbReference type="EMBL" id="RIH79052.1"/>
    </source>
</evidence>
<comment type="caution">
    <text evidence="4">The sequence shown here is derived from an EMBL/GenBank/DDBJ whole genome shotgun (WGS) entry which is preliminary data.</text>
</comment>
<evidence type="ECO:0000256" key="1">
    <source>
        <dbReference type="SAM" id="MobiDB-lite"/>
    </source>
</evidence>
<feature type="region of interest" description="Disordered" evidence="1">
    <location>
        <begin position="31"/>
        <end position="54"/>
    </location>
</feature>
<dbReference type="SUPFAM" id="SSF53955">
    <property type="entry name" value="Lysozyme-like"/>
    <property type="match status" value="1"/>
</dbReference>
<feature type="domain" description="Transglycosylase SLT" evidence="3">
    <location>
        <begin position="101"/>
        <end position="216"/>
    </location>
</feature>
<dbReference type="EMBL" id="QWKX01000009">
    <property type="protein sequence ID" value="RIH79052.1"/>
    <property type="molecule type" value="Genomic_DNA"/>
</dbReference>
<dbReference type="CDD" id="cd00254">
    <property type="entry name" value="LT-like"/>
    <property type="match status" value="1"/>
</dbReference>
<dbReference type="Gene3D" id="1.10.530.10">
    <property type="match status" value="1"/>
</dbReference>
<feature type="compositionally biased region" description="Low complexity" evidence="1">
    <location>
        <begin position="31"/>
        <end position="42"/>
    </location>
</feature>
<organism evidence="4 5">
    <name type="scientific">Meiothermus taiwanensis</name>
    <dbReference type="NCBI Taxonomy" id="172827"/>
    <lineage>
        <taxon>Bacteria</taxon>
        <taxon>Thermotogati</taxon>
        <taxon>Deinococcota</taxon>
        <taxon>Deinococci</taxon>
        <taxon>Thermales</taxon>
        <taxon>Thermaceae</taxon>
        <taxon>Meiothermus</taxon>
    </lineage>
</organism>
<dbReference type="InterPro" id="IPR008258">
    <property type="entry name" value="Transglycosylase_SLT_dom_1"/>
</dbReference>
<dbReference type="AlphaFoldDB" id="A0A399EAJ2"/>
<reference evidence="4 5" key="1">
    <citation type="submission" date="2018-08" db="EMBL/GenBank/DDBJ databases">
        <title>Meiothermus cateniformans JCM 15151 genome sequencing project.</title>
        <authorList>
            <person name="Da Costa M.S."/>
            <person name="Albuquerque L."/>
            <person name="Raposo P."/>
            <person name="Froufe H.J.C."/>
            <person name="Barroso C.S."/>
            <person name="Egas C."/>
        </authorList>
    </citation>
    <scope>NUCLEOTIDE SEQUENCE [LARGE SCALE GENOMIC DNA]</scope>
    <source>
        <strain evidence="4 5">JCM 15151</strain>
    </source>
</reference>
<dbReference type="RefSeq" id="WP_245391981.1">
    <property type="nucleotide sequence ID" value="NZ_JBHSXZ010000028.1"/>
</dbReference>
<accession>A0A399EAJ2</accession>
<sequence length="239" mass="25151">MAKSGKDKLIWLGLGGAALLALAAGRAASAPRSGGAVGTSPSPTCPYPPPGPPPLDKSRWDLIDRIYARVVEANPRLKNTSCSECGGRSLAAVVAGALAQAEGLEVPPDLVVAVAWRESTFNPHVDRVAEALRISNNGANCASGTEIGPMQVKPCAFKTVRLDPTLLLNMPTPVRIQYAVSAGILYLRWLKNTRLPGASWCEVLHAYNVGPGAFLAGQRNAAYVQAVLGRAGEYSELRV</sequence>
<keyword evidence="2" id="KW-0732">Signal</keyword>
<name>A0A399EAJ2_9DEIN</name>
<gene>
    <name evidence="4" type="ORF">Mcate_00565</name>
</gene>
<protein>
    <submittedName>
        <fullName evidence="4">Transglycosylase SLT domain protein</fullName>
    </submittedName>
</protein>
<feature type="compositionally biased region" description="Pro residues" evidence="1">
    <location>
        <begin position="43"/>
        <end position="54"/>
    </location>
</feature>
<dbReference type="Proteomes" id="UP000266089">
    <property type="component" value="Unassembled WGS sequence"/>
</dbReference>
<evidence type="ECO:0000256" key="2">
    <source>
        <dbReference type="SAM" id="SignalP"/>
    </source>
</evidence>
<feature type="signal peptide" evidence="2">
    <location>
        <begin position="1"/>
        <end position="23"/>
    </location>
</feature>